<dbReference type="AlphaFoldDB" id="A0A198UQ80"/>
<evidence type="ECO:0008006" key="5">
    <source>
        <dbReference type="Google" id="ProtNLM"/>
    </source>
</evidence>
<keyword evidence="4" id="KW-1185">Reference proteome</keyword>
<keyword evidence="2" id="KW-0472">Membrane</keyword>
<dbReference type="PANTHER" id="PTHR34068:SF2">
    <property type="entry name" value="UPF0145 PROTEIN SCO3412"/>
    <property type="match status" value="1"/>
</dbReference>
<sequence length="147" mass="16647">MSLEEFLMQRFDWIIGLVLIVVGWYFGTRAERRHLESLTADEHKYQHIQVSSERFYEPEGVNESALVVGSVVIAQDQFKSVAASILSLFGKNLTVYETLLDRARREAVVRTKRQADDAGCRALYGLRFEMTEVEGGVEVLAYGVAVK</sequence>
<dbReference type="Pfam" id="PF01906">
    <property type="entry name" value="YbjQ_1"/>
    <property type="match status" value="1"/>
</dbReference>
<dbReference type="EMBL" id="LXHC01000001">
    <property type="protein sequence ID" value="OAU98429.1"/>
    <property type="molecule type" value="Genomic_DNA"/>
</dbReference>
<dbReference type="SUPFAM" id="SSF117782">
    <property type="entry name" value="YbjQ-like"/>
    <property type="match status" value="1"/>
</dbReference>
<dbReference type="Proteomes" id="UP000078228">
    <property type="component" value="Unassembled WGS sequence"/>
</dbReference>
<reference evidence="3 4" key="1">
    <citation type="journal article" date="2016" name="Genome Biol. Evol.">
        <title>Comparative Genomic Analyses of the Moraxella catarrhalis Serosensitive and Seroresistant Lineages Demonstrate Their Independent Evolution.</title>
        <authorList>
            <person name="Earl J.P."/>
            <person name="de Vries S.P."/>
            <person name="Ahmed A."/>
            <person name="Powell E."/>
            <person name="Schultz M.P."/>
            <person name="Hermans P.W."/>
            <person name="Hill D.J."/>
            <person name="Zhou Z."/>
            <person name="Constantinidou C.I."/>
            <person name="Hu F.Z."/>
            <person name="Bootsma H.J."/>
            <person name="Ehrlich G.D."/>
        </authorList>
    </citation>
    <scope>NUCLEOTIDE SEQUENCE [LARGE SCALE GENOMIC DNA]</scope>
    <source>
        <strain evidence="3 4">Z7542</strain>
    </source>
</reference>
<evidence type="ECO:0000313" key="3">
    <source>
        <dbReference type="EMBL" id="OAU98429.1"/>
    </source>
</evidence>
<dbReference type="PATRIC" id="fig|480.237.peg.1646"/>
<name>A0A198UQ80_MORCA</name>
<evidence type="ECO:0000313" key="4">
    <source>
        <dbReference type="Proteomes" id="UP000078228"/>
    </source>
</evidence>
<feature type="transmembrane region" description="Helical" evidence="2">
    <location>
        <begin position="6"/>
        <end position="26"/>
    </location>
</feature>
<evidence type="ECO:0000256" key="2">
    <source>
        <dbReference type="SAM" id="Phobius"/>
    </source>
</evidence>
<keyword evidence="2" id="KW-0812">Transmembrane</keyword>
<accession>A0A198UQ80</accession>
<dbReference type="RefSeq" id="WP_081261625.1">
    <property type="nucleotide sequence ID" value="NZ_LXHB01000087.1"/>
</dbReference>
<evidence type="ECO:0000256" key="1">
    <source>
        <dbReference type="ARBA" id="ARBA00010751"/>
    </source>
</evidence>
<protein>
    <recommendedName>
        <fullName evidence="5">Metal-binding protein</fullName>
    </recommendedName>
</protein>
<comment type="similarity">
    <text evidence="1">Belongs to the UPF0145 family.</text>
</comment>
<dbReference type="InterPro" id="IPR002765">
    <property type="entry name" value="UPF0145_YbjQ-like"/>
</dbReference>
<gene>
    <name evidence="3" type="ORF">AO384_0013</name>
</gene>
<comment type="caution">
    <text evidence="3">The sequence shown here is derived from an EMBL/GenBank/DDBJ whole genome shotgun (WGS) entry which is preliminary data.</text>
</comment>
<dbReference type="Gene3D" id="3.30.110.70">
    <property type="entry name" value="Hypothetical protein apc22750. Chain B"/>
    <property type="match status" value="1"/>
</dbReference>
<proteinExistence type="inferred from homology"/>
<dbReference type="PANTHER" id="PTHR34068">
    <property type="entry name" value="UPF0145 PROTEIN YBJQ"/>
    <property type="match status" value="1"/>
</dbReference>
<organism evidence="3 4">
    <name type="scientific">Moraxella catarrhalis</name>
    <name type="common">Branhamella catarrhalis</name>
    <dbReference type="NCBI Taxonomy" id="480"/>
    <lineage>
        <taxon>Bacteria</taxon>
        <taxon>Pseudomonadati</taxon>
        <taxon>Pseudomonadota</taxon>
        <taxon>Gammaproteobacteria</taxon>
        <taxon>Moraxellales</taxon>
        <taxon>Moraxellaceae</taxon>
        <taxon>Moraxella</taxon>
    </lineage>
</organism>
<dbReference type="InterPro" id="IPR035439">
    <property type="entry name" value="UPF0145_dom_sf"/>
</dbReference>
<keyword evidence="2" id="KW-1133">Transmembrane helix</keyword>